<reference evidence="3" key="1">
    <citation type="submission" date="2012-02" db="EMBL/GenBank/DDBJ databases">
        <title>The complete genome of Echinicola vietnamensis DSM 17526.</title>
        <authorList>
            <person name="Lucas S."/>
            <person name="Copeland A."/>
            <person name="Lapidus A."/>
            <person name="Glavina del Rio T."/>
            <person name="Dalin E."/>
            <person name="Tice H."/>
            <person name="Bruce D."/>
            <person name="Goodwin L."/>
            <person name="Pitluck S."/>
            <person name="Peters L."/>
            <person name="Ovchinnikova G."/>
            <person name="Teshima H."/>
            <person name="Kyrpides N."/>
            <person name="Mavromatis K."/>
            <person name="Ivanova N."/>
            <person name="Brettin T."/>
            <person name="Detter J.C."/>
            <person name="Han C."/>
            <person name="Larimer F."/>
            <person name="Land M."/>
            <person name="Hauser L."/>
            <person name="Markowitz V."/>
            <person name="Cheng J.-F."/>
            <person name="Hugenholtz P."/>
            <person name="Woyke T."/>
            <person name="Wu D."/>
            <person name="Brambilla E."/>
            <person name="Klenk H.-P."/>
            <person name="Eisen J.A."/>
        </authorList>
    </citation>
    <scope>NUCLEOTIDE SEQUENCE [LARGE SCALE GENOMIC DNA]</scope>
    <source>
        <strain evidence="3">DSM 17526 / LMG 23754 / KMM 6221</strain>
    </source>
</reference>
<protein>
    <submittedName>
        <fullName evidence="2">Uncharacterized protein</fullName>
    </submittedName>
</protein>
<evidence type="ECO:0000256" key="1">
    <source>
        <dbReference type="SAM" id="Phobius"/>
    </source>
</evidence>
<accession>L0FZ90</accession>
<sequence>MLIGYARYERLSGYLNRKLQAAFLNHGNNIMIFSWFFDFLRWLFL</sequence>
<dbReference type="EMBL" id="CP003346">
    <property type="protein sequence ID" value="AGA78607.1"/>
    <property type="molecule type" value="Genomic_DNA"/>
</dbReference>
<keyword evidence="1" id="KW-0812">Transmembrane</keyword>
<organism evidence="2 3">
    <name type="scientific">Echinicola vietnamensis (strain DSM 17526 / LMG 23754 / KMM 6221)</name>
    <dbReference type="NCBI Taxonomy" id="926556"/>
    <lineage>
        <taxon>Bacteria</taxon>
        <taxon>Pseudomonadati</taxon>
        <taxon>Bacteroidota</taxon>
        <taxon>Cytophagia</taxon>
        <taxon>Cytophagales</taxon>
        <taxon>Cyclobacteriaceae</taxon>
        <taxon>Echinicola</taxon>
    </lineage>
</organism>
<dbReference type="KEGG" id="evi:Echvi_2359"/>
<proteinExistence type="predicted"/>
<name>L0FZ90_ECHVK</name>
<evidence type="ECO:0000313" key="2">
    <source>
        <dbReference type="EMBL" id="AGA78607.1"/>
    </source>
</evidence>
<feature type="transmembrane region" description="Helical" evidence="1">
    <location>
        <begin position="21"/>
        <end position="44"/>
    </location>
</feature>
<dbReference type="HOGENOM" id="CLU_3199081_0_0_10"/>
<keyword evidence="1" id="KW-0472">Membrane</keyword>
<evidence type="ECO:0000313" key="3">
    <source>
        <dbReference type="Proteomes" id="UP000010796"/>
    </source>
</evidence>
<dbReference type="STRING" id="926556.Echvi_2359"/>
<gene>
    <name evidence="2" type="ordered locus">Echvi_2359</name>
</gene>
<keyword evidence="1" id="KW-1133">Transmembrane helix</keyword>
<keyword evidence="3" id="KW-1185">Reference proteome</keyword>
<dbReference type="AlphaFoldDB" id="L0FZ90"/>
<dbReference type="Proteomes" id="UP000010796">
    <property type="component" value="Chromosome"/>
</dbReference>